<dbReference type="SMART" id="SM00331">
    <property type="entry name" value="PP2C_SIG"/>
    <property type="match status" value="1"/>
</dbReference>
<reference evidence="2 3" key="1">
    <citation type="submission" date="2019-10" db="EMBL/GenBank/DDBJ databases">
        <title>Nocardia macrotermitis sp. nov. and Nocardia aurantia sp. nov., isolated from the gut of fungus growing-termite Macrotermes natalensis.</title>
        <authorList>
            <person name="Benndorf R."/>
            <person name="Schwitalla J."/>
            <person name="Martin K."/>
            <person name="De Beer W."/>
            <person name="Kaster A.-K."/>
            <person name="Vollmers J."/>
            <person name="Poulsen M."/>
            <person name="Beemelmanns C."/>
        </authorList>
    </citation>
    <scope>NUCLEOTIDE SEQUENCE [LARGE SCALE GENOMIC DNA]</scope>
    <source>
        <strain evidence="2 3">RB56</strain>
    </source>
</reference>
<dbReference type="EMBL" id="WEGI01000010">
    <property type="protein sequence ID" value="MQY29172.1"/>
    <property type="molecule type" value="Genomic_DNA"/>
</dbReference>
<accession>A0A7K0DUW6</accession>
<dbReference type="Proteomes" id="UP000431401">
    <property type="component" value="Unassembled WGS sequence"/>
</dbReference>
<evidence type="ECO:0000259" key="1">
    <source>
        <dbReference type="PROSITE" id="PS51746"/>
    </source>
</evidence>
<dbReference type="Gene3D" id="3.60.40.10">
    <property type="entry name" value="PPM-type phosphatase domain"/>
    <property type="match status" value="1"/>
</dbReference>
<protein>
    <recommendedName>
        <fullName evidence="1">PPM-type phosphatase domain-containing protein</fullName>
    </recommendedName>
</protein>
<proteinExistence type="predicted"/>
<sequence length="259" mass="27035">MLNSVGQEPGDEPELDDMTVAITRRELLRMVGITGESVSRRGGRSLNADAVAAYTDAAMGRSAFVVADGVGNHLLAVRAARTVAAVAAQTGARRGARAGILAAQQELRRQYPQDEADAVLVVAVLPAAGRADGRIDIAWVGDCRAYRWNGRVLHQITTDHTVGEYLRTYGHHPAARMDHLVTTSARTVRPGAVGHAATGSSTGRLLLCTDGVHKPIDMATVKSVLSDSTGPAAAAEALVDSALRAGGTDNTTALVVDRG</sequence>
<evidence type="ECO:0000313" key="2">
    <source>
        <dbReference type="EMBL" id="MQY29172.1"/>
    </source>
</evidence>
<dbReference type="AlphaFoldDB" id="A0A7K0DUW6"/>
<gene>
    <name evidence="2" type="ORF">NRB56_47620</name>
</gene>
<dbReference type="CDD" id="cd00143">
    <property type="entry name" value="PP2Cc"/>
    <property type="match status" value="1"/>
</dbReference>
<comment type="caution">
    <text evidence="2">The sequence shown here is derived from an EMBL/GenBank/DDBJ whole genome shotgun (WGS) entry which is preliminary data.</text>
</comment>
<evidence type="ECO:0000313" key="3">
    <source>
        <dbReference type="Proteomes" id="UP000431401"/>
    </source>
</evidence>
<dbReference type="RefSeq" id="WP_319943435.1">
    <property type="nucleotide sequence ID" value="NZ_WEGI01000010.1"/>
</dbReference>
<name>A0A7K0DUW6_9NOCA</name>
<dbReference type="PROSITE" id="PS51746">
    <property type="entry name" value="PPM_2"/>
    <property type="match status" value="1"/>
</dbReference>
<dbReference type="InterPro" id="IPR036457">
    <property type="entry name" value="PPM-type-like_dom_sf"/>
</dbReference>
<keyword evidence="3" id="KW-1185">Reference proteome</keyword>
<dbReference type="SUPFAM" id="SSF81606">
    <property type="entry name" value="PP2C-like"/>
    <property type="match status" value="1"/>
</dbReference>
<dbReference type="SMART" id="SM00332">
    <property type="entry name" value="PP2Cc"/>
    <property type="match status" value="1"/>
</dbReference>
<dbReference type="InterPro" id="IPR001932">
    <property type="entry name" value="PPM-type_phosphatase-like_dom"/>
</dbReference>
<feature type="domain" description="PPM-type phosphatase" evidence="1">
    <location>
        <begin position="33"/>
        <end position="258"/>
    </location>
</feature>
<organism evidence="2 3">
    <name type="scientific">Nocardia aurantia</name>
    <dbReference type="NCBI Taxonomy" id="2585199"/>
    <lineage>
        <taxon>Bacteria</taxon>
        <taxon>Bacillati</taxon>
        <taxon>Actinomycetota</taxon>
        <taxon>Actinomycetes</taxon>
        <taxon>Mycobacteriales</taxon>
        <taxon>Nocardiaceae</taxon>
        <taxon>Nocardia</taxon>
    </lineage>
</organism>